<dbReference type="eggNOG" id="COG0526">
    <property type="taxonomic scope" value="Bacteria"/>
</dbReference>
<dbReference type="RefSeq" id="WP_009033210.1">
    <property type="nucleotide sequence ID" value="NZ_ALWO02000052.1"/>
</dbReference>
<dbReference type="OrthoDB" id="9815205at2"/>
<keyword evidence="7" id="KW-1185">Reference proteome</keyword>
<evidence type="ECO:0000256" key="2">
    <source>
        <dbReference type="ARBA" id="ARBA00022748"/>
    </source>
</evidence>
<dbReference type="AlphaFoldDB" id="S2CXN9"/>
<dbReference type="GO" id="GO:0017004">
    <property type="term" value="P:cytochrome complex assembly"/>
    <property type="evidence" value="ECO:0007669"/>
    <property type="project" value="UniProtKB-KW"/>
</dbReference>
<dbReference type="CDD" id="cd02966">
    <property type="entry name" value="TlpA_like_family"/>
    <property type="match status" value="1"/>
</dbReference>
<name>S2CXN9_INDAL</name>
<dbReference type="InterPro" id="IPR036249">
    <property type="entry name" value="Thioredoxin-like_sf"/>
</dbReference>
<dbReference type="EMBL" id="ALWO02000052">
    <property type="protein sequence ID" value="EOZ91937.1"/>
    <property type="molecule type" value="Genomic_DNA"/>
</dbReference>
<evidence type="ECO:0000256" key="4">
    <source>
        <dbReference type="ARBA" id="ARBA00023284"/>
    </source>
</evidence>
<dbReference type="Proteomes" id="UP000006073">
    <property type="component" value="Unassembled WGS sequence"/>
</dbReference>
<protein>
    <recommendedName>
        <fullName evidence="5">Thioredoxin domain-containing protein</fullName>
    </recommendedName>
</protein>
<reference evidence="6 7" key="1">
    <citation type="journal article" date="2013" name="Genome Announc.">
        <title>Draft Genome Sequence of Indibacter alkaliphilus Strain LW1T, Isolated from Lonar Lake, a Haloalkaline Lake in the Buldana District of Maharashtra, India.</title>
        <authorList>
            <person name="Singh A."/>
            <person name="Kumar Jangir P."/>
            <person name="Sharma R."/>
            <person name="Singh A."/>
            <person name="Kumar Pinnaka A."/>
            <person name="Shivaji S."/>
        </authorList>
    </citation>
    <scope>NUCLEOTIDE SEQUENCE [LARGE SCALE GENOMIC DNA]</scope>
    <source>
        <strain evidence="7">CCUG 57479 / KCTC 22604 / LW1</strain>
    </source>
</reference>
<dbReference type="GO" id="GO:0030313">
    <property type="term" value="C:cell envelope"/>
    <property type="evidence" value="ECO:0007669"/>
    <property type="project" value="UniProtKB-SubCell"/>
</dbReference>
<keyword evidence="2" id="KW-0201">Cytochrome c-type biogenesis</keyword>
<evidence type="ECO:0000256" key="3">
    <source>
        <dbReference type="ARBA" id="ARBA00023157"/>
    </source>
</evidence>
<keyword evidence="4" id="KW-0676">Redox-active center</keyword>
<evidence type="ECO:0000313" key="6">
    <source>
        <dbReference type="EMBL" id="EOZ91937.1"/>
    </source>
</evidence>
<dbReference type="PROSITE" id="PS51352">
    <property type="entry name" value="THIOREDOXIN_2"/>
    <property type="match status" value="1"/>
</dbReference>
<dbReference type="InterPro" id="IPR017937">
    <property type="entry name" value="Thioredoxin_CS"/>
</dbReference>
<dbReference type="Gene3D" id="3.40.30.10">
    <property type="entry name" value="Glutaredoxin"/>
    <property type="match status" value="1"/>
</dbReference>
<sequence length="541" mass="61458">MKQSKTFKGCFSLSKNNKLSRAIFLVTLHCLLFSLKAISQVAGNIHDTKVHIKLEKKGVSDMVDASVILYSEFLDLDAAFPKPDKIDLHLTKGSFLTADPGMMSGSLEINPQEKYSYIDIFFGGTKIIDHYLIEQGDSIWIHLEEEVYFLGPQGYKFELQQQLDRALKKSRIRTNPLIMISDASSFLDTEDKKIVHQQLLDSYRPGWNRKVDIADTDQKIAERIEALLSNSLDHNEIRAILDRYSGGISGELYNILLMETVAKSILPALDLLISQGNHRSPYFTNLQVADLISGLVKLDSHETFYPDPYRKALMLSVYWQSLAESTPLAEIMETFSNELEDLLWAKLMIKYRAKFSPSFFQTQIPNIQSQKIRTQLLGLLVENHQSLDLATFESTDGEEVAFKDHSGKFLFVDFWISGCGSCLKFKKEMMPHLLALAKEGHPIEVLAVSADKKQEVWVKTIDSETFRGEGLTNLYAGEQHPFLEAHLIRSFPTQMLISPDGRILKSGTMPHDPSSMREYLLDELKKPTQNSQHRTNSNQNN</sequence>
<comment type="subcellular location">
    <subcellularLocation>
        <location evidence="1">Cell envelope</location>
    </subcellularLocation>
</comment>
<accession>S2CXN9</accession>
<feature type="domain" description="Thioredoxin" evidence="5">
    <location>
        <begin position="380"/>
        <end position="526"/>
    </location>
</feature>
<dbReference type="InterPro" id="IPR013766">
    <property type="entry name" value="Thioredoxin_domain"/>
</dbReference>
<gene>
    <name evidence="6" type="ORF">A33Q_4030</name>
</gene>
<dbReference type="PANTHER" id="PTHR42852:SF6">
    <property type="entry name" value="THIOL:DISULFIDE INTERCHANGE PROTEIN DSBE"/>
    <property type="match status" value="1"/>
</dbReference>
<proteinExistence type="predicted"/>
<dbReference type="PANTHER" id="PTHR42852">
    <property type="entry name" value="THIOL:DISULFIDE INTERCHANGE PROTEIN DSBE"/>
    <property type="match status" value="1"/>
</dbReference>
<evidence type="ECO:0000313" key="7">
    <source>
        <dbReference type="Proteomes" id="UP000006073"/>
    </source>
</evidence>
<evidence type="ECO:0000256" key="1">
    <source>
        <dbReference type="ARBA" id="ARBA00004196"/>
    </source>
</evidence>
<comment type="caution">
    <text evidence="6">The sequence shown here is derived from an EMBL/GenBank/DDBJ whole genome shotgun (WGS) entry which is preliminary data.</text>
</comment>
<evidence type="ECO:0000259" key="5">
    <source>
        <dbReference type="PROSITE" id="PS51352"/>
    </source>
</evidence>
<dbReference type="PROSITE" id="PS00194">
    <property type="entry name" value="THIOREDOXIN_1"/>
    <property type="match status" value="1"/>
</dbReference>
<dbReference type="SUPFAM" id="SSF52833">
    <property type="entry name" value="Thioredoxin-like"/>
    <property type="match status" value="1"/>
</dbReference>
<dbReference type="STRING" id="1189612.A33Q_4030"/>
<keyword evidence="3" id="KW-1015">Disulfide bond</keyword>
<dbReference type="InterPro" id="IPR050553">
    <property type="entry name" value="Thioredoxin_ResA/DsbE_sf"/>
</dbReference>
<organism evidence="6 7">
    <name type="scientific">Indibacter alkaliphilus (strain CCUG 57479 / KCTC 22604 / LW1)</name>
    <dbReference type="NCBI Taxonomy" id="1189612"/>
    <lineage>
        <taxon>Bacteria</taxon>
        <taxon>Pseudomonadati</taxon>
        <taxon>Bacteroidota</taxon>
        <taxon>Cytophagia</taxon>
        <taxon>Cytophagales</taxon>
        <taxon>Cyclobacteriaceae</taxon>
    </lineage>
</organism>